<keyword evidence="12" id="KW-1185">Reference proteome</keyword>
<keyword evidence="6 9" id="KW-0812">Transmembrane</keyword>
<dbReference type="GO" id="GO:0015627">
    <property type="term" value="C:type II protein secretion system complex"/>
    <property type="evidence" value="ECO:0007669"/>
    <property type="project" value="UniProtKB-UniRule"/>
</dbReference>
<keyword evidence="3" id="KW-1003">Cell membrane</keyword>
<evidence type="ECO:0000313" key="12">
    <source>
        <dbReference type="Proteomes" id="UP000235005"/>
    </source>
</evidence>
<feature type="domain" description="Type II secretion system protein GspI C-terminal" evidence="10">
    <location>
        <begin position="64"/>
        <end position="146"/>
    </location>
</feature>
<keyword evidence="5 9" id="KW-0997">Cell inner membrane</keyword>
<comment type="subcellular location">
    <subcellularLocation>
        <location evidence="1 9">Cell inner membrane</location>
        <topology evidence="1 9">Single-pass membrane protein</topology>
    </subcellularLocation>
</comment>
<evidence type="ECO:0000256" key="5">
    <source>
        <dbReference type="ARBA" id="ARBA00022519"/>
    </source>
</evidence>
<keyword evidence="7 9" id="KW-1133">Transmembrane helix</keyword>
<evidence type="ECO:0000313" key="11">
    <source>
        <dbReference type="EMBL" id="PLW70334.1"/>
    </source>
</evidence>
<evidence type="ECO:0000259" key="10">
    <source>
        <dbReference type="Pfam" id="PF02501"/>
    </source>
</evidence>
<dbReference type="AlphaFoldDB" id="A0A2N5X767"/>
<comment type="caution">
    <text evidence="11">The sequence shown here is derived from an EMBL/GenBank/DDBJ whole genome shotgun (WGS) entry which is preliminary data.</text>
</comment>
<evidence type="ECO:0000256" key="2">
    <source>
        <dbReference type="ARBA" id="ARBA00008358"/>
    </source>
</evidence>
<comment type="function">
    <text evidence="9">Component of the type II secretion system required for the energy-dependent secretion of extracellular factors such as proteases and toxins from the periplasm.</text>
</comment>
<proteinExistence type="inferred from homology"/>
<dbReference type="Pfam" id="PF07963">
    <property type="entry name" value="N_methyl"/>
    <property type="match status" value="1"/>
</dbReference>
<dbReference type="InterPro" id="IPR012902">
    <property type="entry name" value="N_methyl_site"/>
</dbReference>
<comment type="similarity">
    <text evidence="2 9">Belongs to the GSP I family.</text>
</comment>
<dbReference type="NCBIfam" id="TIGR01707">
    <property type="entry name" value="gspI"/>
    <property type="match status" value="1"/>
</dbReference>
<feature type="transmembrane region" description="Helical" evidence="9">
    <location>
        <begin position="28"/>
        <end position="51"/>
    </location>
</feature>
<dbReference type="PANTHER" id="PTHR38779">
    <property type="entry name" value="TYPE II SECRETION SYSTEM PROTEIN I-RELATED"/>
    <property type="match status" value="1"/>
</dbReference>
<dbReference type="EMBL" id="PKUS01000002">
    <property type="protein sequence ID" value="PLW70334.1"/>
    <property type="molecule type" value="Genomic_DNA"/>
</dbReference>
<dbReference type="Proteomes" id="UP000235005">
    <property type="component" value="Unassembled WGS sequence"/>
</dbReference>
<comment type="PTM">
    <text evidence="9">Cleaved by prepilin peptidase.</text>
</comment>
<evidence type="ECO:0000256" key="3">
    <source>
        <dbReference type="ARBA" id="ARBA00022475"/>
    </source>
</evidence>
<accession>A0A2N5X767</accession>
<evidence type="ECO:0000256" key="7">
    <source>
        <dbReference type="ARBA" id="ARBA00022989"/>
    </source>
</evidence>
<name>A0A2N5X767_9GAMM</name>
<comment type="subunit">
    <text evidence="9">Type II secretion is composed of four main components: the outer membrane complex, the inner membrane complex, the cytoplasmic secretion ATPase and the periplasm-spanning pseudopilus.</text>
</comment>
<dbReference type="Gene3D" id="3.30.1300.30">
    <property type="entry name" value="GSPII I/J protein-like"/>
    <property type="match status" value="1"/>
</dbReference>
<evidence type="ECO:0000256" key="4">
    <source>
        <dbReference type="ARBA" id="ARBA00022481"/>
    </source>
</evidence>
<organism evidence="11 12">
    <name type="scientific">Pseudohalioglobus lutimaris</name>
    <dbReference type="NCBI Taxonomy" id="1737061"/>
    <lineage>
        <taxon>Bacteria</taxon>
        <taxon>Pseudomonadati</taxon>
        <taxon>Pseudomonadota</taxon>
        <taxon>Gammaproteobacteria</taxon>
        <taxon>Cellvibrionales</taxon>
        <taxon>Halieaceae</taxon>
        <taxon>Pseudohalioglobus</taxon>
    </lineage>
</organism>
<dbReference type="InterPro" id="IPR003413">
    <property type="entry name" value="T2SS_GspI_C"/>
</dbReference>
<dbReference type="GO" id="GO:0015628">
    <property type="term" value="P:protein secretion by the type II secretion system"/>
    <property type="evidence" value="ECO:0007669"/>
    <property type="project" value="UniProtKB-UniRule"/>
</dbReference>
<dbReference type="Pfam" id="PF02501">
    <property type="entry name" value="T2SSI"/>
    <property type="match status" value="1"/>
</dbReference>
<gene>
    <name evidence="11" type="primary">gspI</name>
    <name evidence="11" type="ORF">C0039_03775</name>
</gene>
<dbReference type="PANTHER" id="PTHR38779:SF2">
    <property type="entry name" value="TYPE II SECRETION SYSTEM PROTEIN I-RELATED"/>
    <property type="match status" value="1"/>
</dbReference>
<dbReference type="InterPro" id="IPR045584">
    <property type="entry name" value="Pilin-like"/>
</dbReference>
<sequence length="161" mass="17254">MGSAGQLPGIAPGAVCGRGRSVKRHGAVTGFTLVEVMVALAVVALALPALMVTLSRQVDATAYLRDKALAHAVAANKLAEARILAYARQDLLKGRDSGVTRMADRDWYWWMESKVTDVPLFYRLEIDVAAEEGDAGQPLYTLVAFLPADLKAEVEVNGAQD</sequence>
<dbReference type="SUPFAM" id="SSF54523">
    <property type="entry name" value="Pili subunits"/>
    <property type="match status" value="1"/>
</dbReference>
<keyword evidence="4 9" id="KW-0488">Methylation</keyword>
<dbReference type="OrthoDB" id="6121517at2"/>
<evidence type="ECO:0000256" key="8">
    <source>
        <dbReference type="ARBA" id="ARBA00023136"/>
    </source>
</evidence>
<dbReference type="GO" id="GO:0005886">
    <property type="term" value="C:plasma membrane"/>
    <property type="evidence" value="ECO:0007669"/>
    <property type="project" value="UniProtKB-SubCell"/>
</dbReference>
<evidence type="ECO:0000256" key="9">
    <source>
        <dbReference type="RuleBase" id="RU368030"/>
    </source>
</evidence>
<dbReference type="NCBIfam" id="TIGR02532">
    <property type="entry name" value="IV_pilin_GFxxxE"/>
    <property type="match status" value="1"/>
</dbReference>
<reference evidence="11 12" key="1">
    <citation type="submission" date="2018-01" db="EMBL/GenBank/DDBJ databases">
        <title>The draft genome sequence of Halioglobus lutimaris HF004.</title>
        <authorList>
            <person name="Du Z.-J."/>
            <person name="Shi M.-J."/>
        </authorList>
    </citation>
    <scope>NUCLEOTIDE SEQUENCE [LARGE SCALE GENOMIC DNA]</scope>
    <source>
        <strain evidence="11 12">HF004</strain>
    </source>
</reference>
<evidence type="ECO:0000256" key="1">
    <source>
        <dbReference type="ARBA" id="ARBA00004377"/>
    </source>
</evidence>
<dbReference type="InterPro" id="IPR010052">
    <property type="entry name" value="T2SS_protein-GspI"/>
</dbReference>
<protein>
    <recommendedName>
        <fullName evidence="9">Type II secretion system protein I</fullName>
        <shortName evidence="9">T2SS minor pseudopilin I</shortName>
    </recommendedName>
</protein>
<evidence type="ECO:0000256" key="6">
    <source>
        <dbReference type="ARBA" id="ARBA00022692"/>
    </source>
</evidence>
<keyword evidence="8 9" id="KW-0472">Membrane</keyword>